<protein>
    <recommendedName>
        <fullName evidence="4">Coenzyme F390 synthetase</fullName>
    </recommendedName>
</protein>
<name>A0A6I4TQ13_9SPHN</name>
<dbReference type="Proteomes" id="UP000469430">
    <property type="component" value="Unassembled WGS sequence"/>
</dbReference>
<dbReference type="PANTHER" id="PTHR36932">
    <property type="entry name" value="CAPSULAR POLYSACCHARIDE BIOSYNTHESIS PROTEIN"/>
    <property type="match status" value="1"/>
</dbReference>
<feature type="compositionally biased region" description="Basic and acidic residues" evidence="1">
    <location>
        <begin position="396"/>
        <end position="407"/>
    </location>
</feature>
<evidence type="ECO:0000313" key="3">
    <source>
        <dbReference type="Proteomes" id="UP000469430"/>
    </source>
</evidence>
<evidence type="ECO:0000256" key="1">
    <source>
        <dbReference type="SAM" id="MobiDB-lite"/>
    </source>
</evidence>
<feature type="region of interest" description="Disordered" evidence="1">
    <location>
        <begin position="387"/>
        <end position="407"/>
    </location>
</feature>
<keyword evidence="3" id="KW-1185">Reference proteome</keyword>
<organism evidence="2 3">
    <name type="scientific">Croceibacterium xixiisoli</name>
    <dbReference type="NCBI Taxonomy" id="1476466"/>
    <lineage>
        <taxon>Bacteria</taxon>
        <taxon>Pseudomonadati</taxon>
        <taxon>Pseudomonadota</taxon>
        <taxon>Alphaproteobacteria</taxon>
        <taxon>Sphingomonadales</taxon>
        <taxon>Erythrobacteraceae</taxon>
        <taxon>Croceibacterium</taxon>
    </lineage>
</organism>
<dbReference type="SUPFAM" id="SSF56801">
    <property type="entry name" value="Acetyl-CoA synthetase-like"/>
    <property type="match status" value="1"/>
</dbReference>
<dbReference type="InterPro" id="IPR042099">
    <property type="entry name" value="ANL_N_sf"/>
</dbReference>
<accession>A0A6I4TQ13</accession>
<evidence type="ECO:0000313" key="2">
    <source>
        <dbReference type="EMBL" id="MXO97936.1"/>
    </source>
</evidence>
<dbReference type="Gene3D" id="3.40.50.12780">
    <property type="entry name" value="N-terminal domain of ligase-like"/>
    <property type="match status" value="1"/>
</dbReference>
<dbReference type="InterPro" id="IPR053158">
    <property type="entry name" value="CapK_Type1_Caps_Biosynth"/>
</dbReference>
<dbReference type="RefSeq" id="WP_161389613.1">
    <property type="nucleotide sequence ID" value="NZ_JBHSCP010000001.1"/>
</dbReference>
<dbReference type="OrthoDB" id="580775at2"/>
<evidence type="ECO:0008006" key="4">
    <source>
        <dbReference type="Google" id="ProtNLM"/>
    </source>
</evidence>
<dbReference type="EMBL" id="WTYJ01000001">
    <property type="protein sequence ID" value="MXO97936.1"/>
    <property type="molecule type" value="Genomic_DNA"/>
</dbReference>
<sequence length="407" mass="45618">MGTERILASWWRTRRAMRLSPTRLQRHRQQQWRALQPALRRTPALQAHAGGRLEDVPIVDVAEIRRDYGQWNSLGLTEAQIRQMADHPRPSDIAVGYSSGTAGQRGLFIADAAERADYIGQSLARLLPLAALMKRQRLALHLRSNSALYSDVSRGRFAFAHFPLDHAADQTWVALQAWRPTILIAPPHRLLAMAHAAKGPLPTLHHLFYGSEPMSRAEADWVESHFRLRPRSIYQATEGFLGAACPQGALHLNDHSLDIELSPVDGTPGFRPIITDLRRHSQPIVRVRGDDYLELADQTCPCGFAGRVIAPPMGRVQQIWRYPGRVITPGQVIDTMDALVGPQTRWRAVAGREGVTLHFHADHDRDHADLAAEQLRARLGLPVPVQPAHDFIPDTGPKRSRVEWRNG</sequence>
<dbReference type="AlphaFoldDB" id="A0A6I4TQ13"/>
<comment type="caution">
    <text evidence="2">The sequence shown here is derived from an EMBL/GenBank/DDBJ whole genome shotgun (WGS) entry which is preliminary data.</text>
</comment>
<gene>
    <name evidence="2" type="ORF">GRI97_02895</name>
</gene>
<reference evidence="2 3" key="1">
    <citation type="submission" date="2019-12" db="EMBL/GenBank/DDBJ databases">
        <title>Genomic-based taxomic classification of the family Erythrobacteraceae.</title>
        <authorList>
            <person name="Xu L."/>
        </authorList>
    </citation>
    <scope>NUCLEOTIDE SEQUENCE [LARGE SCALE GENOMIC DNA]</scope>
    <source>
        <strain evidence="2 3">S36</strain>
    </source>
</reference>
<proteinExistence type="predicted"/>
<dbReference type="PANTHER" id="PTHR36932:SF1">
    <property type="entry name" value="CAPSULAR POLYSACCHARIDE BIOSYNTHESIS PROTEIN"/>
    <property type="match status" value="1"/>
</dbReference>